<keyword evidence="5" id="KW-0812">Transmembrane</keyword>
<keyword evidence="5" id="KW-0472">Membrane</keyword>
<dbReference type="RefSeq" id="WP_233133397.1">
    <property type="nucleotide sequence ID" value="NZ_BJUN01000014.1"/>
</dbReference>
<keyword evidence="8" id="KW-1185">Reference proteome</keyword>
<keyword evidence="4" id="KW-0788">Thiol protease</keyword>
<dbReference type="Gene3D" id="3.90.1720.10">
    <property type="entry name" value="endopeptidase domain like (from Nostoc punctiforme)"/>
    <property type="match status" value="1"/>
</dbReference>
<dbReference type="SUPFAM" id="SSF53955">
    <property type="entry name" value="Lysozyme-like"/>
    <property type="match status" value="1"/>
</dbReference>
<evidence type="ECO:0000256" key="5">
    <source>
        <dbReference type="SAM" id="Phobius"/>
    </source>
</evidence>
<dbReference type="CDD" id="cd16891">
    <property type="entry name" value="CwlT-like"/>
    <property type="match status" value="1"/>
</dbReference>
<comment type="similarity">
    <text evidence="1">Belongs to the peptidase C40 family.</text>
</comment>
<name>A0A510YAM0_MARHA</name>
<reference evidence="7 8" key="1">
    <citation type="submission" date="2019-07" db="EMBL/GenBank/DDBJ databases">
        <title>Whole genome shotgun sequence of Marinococcus halophilus NBRC 102359.</title>
        <authorList>
            <person name="Hosoyama A."/>
            <person name="Uohara A."/>
            <person name="Ohji S."/>
            <person name="Ichikawa N."/>
        </authorList>
    </citation>
    <scope>NUCLEOTIDE SEQUENCE [LARGE SCALE GENOMIC DNA]</scope>
    <source>
        <strain evidence="7 8">NBRC 102359</strain>
    </source>
</reference>
<dbReference type="EMBL" id="BJUN01000014">
    <property type="protein sequence ID" value="GEK59427.1"/>
    <property type="molecule type" value="Genomic_DNA"/>
</dbReference>
<comment type="caution">
    <text evidence="7">The sequence shown here is derived from an EMBL/GenBank/DDBJ whole genome shotgun (WGS) entry which is preliminary data.</text>
</comment>
<keyword evidence="3" id="KW-0378">Hydrolase</keyword>
<dbReference type="InterPro" id="IPR000064">
    <property type="entry name" value="NLP_P60_dom"/>
</dbReference>
<dbReference type="InterPro" id="IPR023346">
    <property type="entry name" value="Lysozyme-like_dom_sf"/>
</dbReference>
<protein>
    <submittedName>
        <fullName evidence="7">Putative endopeptidase YddH</fullName>
    </submittedName>
</protein>
<organism evidence="7 8">
    <name type="scientific">Marinococcus halophilus</name>
    <dbReference type="NCBI Taxonomy" id="1371"/>
    <lineage>
        <taxon>Bacteria</taxon>
        <taxon>Bacillati</taxon>
        <taxon>Bacillota</taxon>
        <taxon>Bacilli</taxon>
        <taxon>Bacillales</taxon>
        <taxon>Bacillaceae</taxon>
        <taxon>Marinococcus</taxon>
    </lineage>
</organism>
<dbReference type="InterPro" id="IPR047194">
    <property type="entry name" value="CwlT-like_lysozyme"/>
</dbReference>
<sequence>MNTVAKGAAKAGGALLKLGTLKLRIIIGLSALLAVFLTVMVIGFFQVMMDTTSDNNSTSGTFVAGGTQNISAKIENLRPVYEQYAEEFGVSDQVNILMALSMQESGGRVDDIMQSSESLGLPPNTIDDPERSIEQGVRYFSKVLEDANGDVKLALQSYNFGGGFIDYANANNDGEYSKEVAIEFSRQQYQKVKSTGNYSCIRPESAETGACYGDIGYVDAVMKYVTNTATTEIQGDVAEVVQVGEKWIGNSNYVFGGGRTRSDQQAGRFDCSSFVFWAYEQVGVELGNLGSVNTDSLKTKGQRVDYSNAQPGDLVFFDTYKLDGHVGIYAGDGKFIGSQGSTGVAIESMEDGYWGDNFNGRVKRISS</sequence>
<dbReference type="Gene3D" id="1.10.530.10">
    <property type="match status" value="1"/>
</dbReference>
<dbReference type="AlphaFoldDB" id="A0A510YAM0"/>
<evidence type="ECO:0000256" key="1">
    <source>
        <dbReference type="ARBA" id="ARBA00007074"/>
    </source>
</evidence>
<dbReference type="STRING" id="1371.GCA_900166605_01018"/>
<evidence type="ECO:0000259" key="6">
    <source>
        <dbReference type="PROSITE" id="PS51935"/>
    </source>
</evidence>
<feature type="transmembrane region" description="Helical" evidence="5">
    <location>
        <begin position="25"/>
        <end position="49"/>
    </location>
</feature>
<dbReference type="Pfam" id="PF00877">
    <property type="entry name" value="NLPC_P60"/>
    <property type="match status" value="1"/>
</dbReference>
<evidence type="ECO:0000313" key="7">
    <source>
        <dbReference type="EMBL" id="GEK59427.1"/>
    </source>
</evidence>
<dbReference type="PROSITE" id="PS51935">
    <property type="entry name" value="NLPC_P60"/>
    <property type="match status" value="1"/>
</dbReference>
<gene>
    <name evidence="7" type="primary">yddH</name>
    <name evidence="7" type="ORF">MHA01_23320</name>
</gene>
<dbReference type="InterPro" id="IPR051202">
    <property type="entry name" value="Peptidase_C40"/>
</dbReference>
<dbReference type="PANTHER" id="PTHR47053:SF5">
    <property type="entry name" value="BIFUNCTIONAL MURAMIDASE_DL-ENDOPEPTIDASE CWLT"/>
    <property type="match status" value="1"/>
</dbReference>
<dbReference type="SUPFAM" id="SSF54001">
    <property type="entry name" value="Cysteine proteinases"/>
    <property type="match status" value="1"/>
</dbReference>
<evidence type="ECO:0000313" key="8">
    <source>
        <dbReference type="Proteomes" id="UP000321051"/>
    </source>
</evidence>
<accession>A0A510YAM0</accession>
<evidence type="ECO:0000256" key="4">
    <source>
        <dbReference type="ARBA" id="ARBA00022807"/>
    </source>
</evidence>
<evidence type="ECO:0000256" key="2">
    <source>
        <dbReference type="ARBA" id="ARBA00022670"/>
    </source>
</evidence>
<dbReference type="InterPro" id="IPR038765">
    <property type="entry name" value="Papain-like_cys_pep_sf"/>
</dbReference>
<keyword evidence="5" id="KW-1133">Transmembrane helix</keyword>
<dbReference type="Proteomes" id="UP000321051">
    <property type="component" value="Unassembled WGS sequence"/>
</dbReference>
<feature type="domain" description="NlpC/P60" evidence="6">
    <location>
        <begin position="234"/>
        <end position="365"/>
    </location>
</feature>
<evidence type="ECO:0000256" key="3">
    <source>
        <dbReference type="ARBA" id="ARBA00022801"/>
    </source>
</evidence>
<dbReference type="GO" id="GO:0008234">
    <property type="term" value="F:cysteine-type peptidase activity"/>
    <property type="evidence" value="ECO:0007669"/>
    <property type="project" value="UniProtKB-KW"/>
</dbReference>
<proteinExistence type="inferred from homology"/>
<dbReference type="GO" id="GO:0006508">
    <property type="term" value="P:proteolysis"/>
    <property type="evidence" value="ECO:0007669"/>
    <property type="project" value="UniProtKB-KW"/>
</dbReference>
<dbReference type="Pfam" id="PF13702">
    <property type="entry name" value="Lysozyme_like"/>
    <property type="match status" value="1"/>
</dbReference>
<keyword evidence="2" id="KW-0645">Protease</keyword>
<dbReference type="PANTHER" id="PTHR47053">
    <property type="entry name" value="MUREIN DD-ENDOPEPTIDASE MEPH-RELATED"/>
    <property type="match status" value="1"/>
</dbReference>